<dbReference type="GO" id="GO:0005856">
    <property type="term" value="C:cytoskeleton"/>
    <property type="evidence" value="ECO:0007669"/>
    <property type="project" value="TreeGrafter"/>
</dbReference>
<dbReference type="SUPFAM" id="SSF48403">
    <property type="entry name" value="Ankyrin repeat"/>
    <property type="match status" value="1"/>
</dbReference>
<dbReference type="Ensembl" id="ENSHCOT00000016105.1">
    <property type="protein sequence ID" value="ENSHCOP00000009849.1"/>
    <property type="gene ID" value="ENSHCOG00000012379.1"/>
</dbReference>
<dbReference type="InterPro" id="IPR002110">
    <property type="entry name" value="Ankyrin_rpt"/>
</dbReference>
<feature type="region of interest" description="Disordered" evidence="6">
    <location>
        <begin position="355"/>
        <end position="383"/>
    </location>
</feature>
<dbReference type="InterPro" id="IPR036770">
    <property type="entry name" value="Ankyrin_rpt-contain_sf"/>
</dbReference>
<evidence type="ECO:0000256" key="3">
    <source>
        <dbReference type="ARBA" id="ARBA00023043"/>
    </source>
</evidence>
<sequence>RLSLKRRPRAATGNVEKTQSGVSSSQWHSAESLSSSSSDDTRLLGHEGPDRGGELKSSPASRAPSGPKQNPVSEQTIAEQHLNVEQEAPSHSLGARRRLASFAGVSSPGSLSRFTGLGAYDGNSEDGKAPGVGGDAHGLLGYSSGGRGSTGCLRSSPQGSGRSDPVSSVGPTQLLNVRDQMAVALRRLRELEEQVKIIPLLEVKIAVLRGEKRQLASQLQIQNKDSDGSTGEEWQAKEKRDCDDFSDGDEGLPALKRAIETGHDPTWQGRSSFRRDERTVDGEAMKGHGHASVPPEFQHRRSADLEAEIQAQQRVIADLKEKNLHLETELKESSLQAEMNRLKLELRAAEARNRVDKASSARPSVASRGIEARPDTTSRGVGNHIRLKDAGAGDAAQVKDVAIPCCGPEVRNVAIGPDLAMTRWEVRERVETREKGVGIHVSTKSQGVGVEVKLSDGQSNTEVPWQNLKRTEVTSVACGDCSADATVCRAKDVVSRGTVTDPVKSLGPAASPQTTAQRSNTAVSSASRFPNARQAFGSDSGANAVLRSQHKHANTHRAASTRTLSVGKGVKDVKGILKTRTVSVGTGPVEGNGPKPDTRDVGVGFVNVHENFLVGLKTQNMASGPSRPPDPVNTRSIGVGEGRIRGPSHSNGATGQQTLRCDSAADGTAEEQPAVLKPRGGPQSEGFAEGQTGSSLSAGSIAAAPRASLDSGRPRRWEYDNIRSVTCRRRVSTVTDCEGPGQIPLKRQHVESGVLIGQKSSRPRSSESCSEMSRTDRGEQIHQLWTDLMLLLVSRCKFSEKMTSACQALKTHLSDGKRFAALSSPQRDCLQTVQQEWFSVSSLKSASVESVEDYLSGFRVISPSLLRHVANMADGNGNTALHYSVSHSNFGVVQKLLDADVCDADKQNKAGYTPIMLAALAAADRPEDMSVVERLFDRGDVNAKASQAGQTALMLAVSHGRVEMVRALLARGAAVNAQDDEGSTALMCASEHGHAAMVKLLLDQPRCDAALKDSDDSTALTIALEAGHDDIAVLLYSHANFSKAHAEVCTCGNCFLCLYLREGVPIICLDVAPTRRTYPSRAGPISPFQPKSAKDR</sequence>
<feature type="region of interest" description="Disordered" evidence="6">
    <location>
        <begin position="217"/>
        <end position="251"/>
    </location>
</feature>
<protein>
    <submittedName>
        <fullName evidence="7">KN motif and ankyrin repeat domains 1b</fullName>
    </submittedName>
</protein>
<dbReference type="PANTHER" id="PTHR24168:SF19">
    <property type="entry name" value="KN MOTIF AND ANKYRIN REPEAT DOMAIN-CONTAINING PROTEIN 1"/>
    <property type="match status" value="1"/>
</dbReference>
<keyword evidence="3 5" id="KW-0040">ANK repeat</keyword>
<keyword evidence="1" id="KW-0597">Phosphoprotein</keyword>
<feature type="region of interest" description="Disordered" evidence="6">
    <location>
        <begin position="755"/>
        <end position="775"/>
    </location>
</feature>
<reference evidence="7" key="2">
    <citation type="submission" date="2025-09" db="UniProtKB">
        <authorList>
            <consortium name="Ensembl"/>
        </authorList>
    </citation>
    <scope>IDENTIFICATION</scope>
</reference>
<evidence type="ECO:0000313" key="8">
    <source>
        <dbReference type="Proteomes" id="UP000264820"/>
    </source>
</evidence>
<feature type="region of interest" description="Disordered" evidence="6">
    <location>
        <begin position="499"/>
        <end position="527"/>
    </location>
</feature>
<feature type="compositionally biased region" description="Basic and acidic residues" evidence="6">
    <location>
        <begin position="39"/>
        <end position="54"/>
    </location>
</feature>
<dbReference type="GeneTree" id="ENSGT00940000154886"/>
<feature type="compositionally biased region" description="Polar residues" evidence="6">
    <location>
        <begin position="511"/>
        <end position="527"/>
    </location>
</feature>
<feature type="region of interest" description="Disordered" evidence="6">
    <location>
        <begin position="1"/>
        <end position="95"/>
    </location>
</feature>
<evidence type="ECO:0000313" key="7">
    <source>
        <dbReference type="Ensembl" id="ENSHCOP00000009849.1"/>
    </source>
</evidence>
<feature type="region of interest" description="Disordered" evidence="6">
    <location>
        <begin position="148"/>
        <end position="173"/>
    </location>
</feature>
<feature type="compositionally biased region" description="Low complexity" evidence="6">
    <location>
        <begin position="693"/>
        <end position="704"/>
    </location>
</feature>
<evidence type="ECO:0000256" key="2">
    <source>
        <dbReference type="ARBA" id="ARBA00022737"/>
    </source>
</evidence>
<keyword evidence="8" id="KW-1185">Reference proteome</keyword>
<evidence type="ECO:0000256" key="1">
    <source>
        <dbReference type="ARBA" id="ARBA00022553"/>
    </source>
</evidence>
<reference evidence="7" key="1">
    <citation type="submission" date="2025-08" db="UniProtKB">
        <authorList>
            <consortium name="Ensembl"/>
        </authorList>
    </citation>
    <scope>IDENTIFICATION</scope>
</reference>
<evidence type="ECO:0000256" key="4">
    <source>
        <dbReference type="ARBA" id="ARBA00023054"/>
    </source>
</evidence>
<feature type="compositionally biased region" description="Polar residues" evidence="6">
    <location>
        <begin position="152"/>
        <end position="173"/>
    </location>
</feature>
<dbReference type="GO" id="GO:0005737">
    <property type="term" value="C:cytoplasm"/>
    <property type="evidence" value="ECO:0007669"/>
    <property type="project" value="TreeGrafter"/>
</dbReference>
<keyword evidence="4" id="KW-0175">Coiled coil</keyword>
<dbReference type="Pfam" id="PF12796">
    <property type="entry name" value="Ank_2"/>
    <property type="match status" value="2"/>
</dbReference>
<organism evidence="7 8">
    <name type="scientific">Hippocampus comes</name>
    <name type="common">Tiger tail seahorse</name>
    <dbReference type="NCBI Taxonomy" id="109280"/>
    <lineage>
        <taxon>Eukaryota</taxon>
        <taxon>Metazoa</taxon>
        <taxon>Chordata</taxon>
        <taxon>Craniata</taxon>
        <taxon>Vertebrata</taxon>
        <taxon>Euteleostomi</taxon>
        <taxon>Actinopterygii</taxon>
        <taxon>Neopterygii</taxon>
        <taxon>Teleostei</taxon>
        <taxon>Neoteleostei</taxon>
        <taxon>Acanthomorphata</taxon>
        <taxon>Syngnathiaria</taxon>
        <taxon>Syngnathiformes</taxon>
        <taxon>Syngnathoidei</taxon>
        <taxon>Syngnathidae</taxon>
        <taxon>Hippocampus</taxon>
    </lineage>
</organism>
<accession>A0A3Q3DE88</accession>
<dbReference type="STRING" id="109280.ENSHCOP00000009849"/>
<feature type="repeat" description="ANK" evidence="5">
    <location>
        <begin position="948"/>
        <end position="980"/>
    </location>
</feature>
<evidence type="ECO:0000256" key="5">
    <source>
        <dbReference type="PROSITE-ProRule" id="PRU00023"/>
    </source>
</evidence>
<feature type="compositionally biased region" description="Basic and acidic residues" evidence="6">
    <location>
        <begin position="234"/>
        <end position="243"/>
    </location>
</feature>
<dbReference type="PANTHER" id="PTHR24168">
    <property type="entry name" value="KN MOTIF AND ANKYRIN REPEAT DOMAIN-CONTAINING"/>
    <property type="match status" value="1"/>
</dbReference>
<feature type="compositionally biased region" description="Polar residues" evidence="6">
    <location>
        <begin position="67"/>
        <end position="78"/>
    </location>
</feature>
<feature type="compositionally biased region" description="Polar residues" evidence="6">
    <location>
        <begin position="648"/>
        <end position="660"/>
    </location>
</feature>
<proteinExistence type="predicted"/>
<evidence type="ECO:0000256" key="6">
    <source>
        <dbReference type="SAM" id="MobiDB-lite"/>
    </source>
</evidence>
<dbReference type="PROSITE" id="PS50297">
    <property type="entry name" value="ANK_REP_REGION"/>
    <property type="match status" value="1"/>
</dbReference>
<dbReference type="InterPro" id="IPR047184">
    <property type="entry name" value="KANK1-4"/>
</dbReference>
<keyword evidence="2" id="KW-0677">Repeat</keyword>
<dbReference type="FunFam" id="1.25.40.20:FF:000017">
    <property type="entry name" value="KN motif and ankyrin repeat domain-containing protein 1"/>
    <property type="match status" value="1"/>
</dbReference>
<feature type="compositionally biased region" description="Low complexity" evidence="6">
    <location>
        <begin position="23"/>
        <end position="38"/>
    </location>
</feature>
<dbReference type="Gene3D" id="1.25.40.20">
    <property type="entry name" value="Ankyrin repeat-containing domain"/>
    <property type="match status" value="1"/>
</dbReference>
<feature type="region of interest" description="Disordered" evidence="6">
    <location>
        <begin position="619"/>
        <end position="713"/>
    </location>
</feature>
<dbReference type="OMA" id="PMSHWEI"/>
<dbReference type="Proteomes" id="UP000264820">
    <property type="component" value="Unplaced"/>
</dbReference>
<name>A0A3Q3DE88_HIPCM</name>
<dbReference type="PROSITE" id="PS50088">
    <property type="entry name" value="ANK_REPEAT"/>
    <property type="match status" value="1"/>
</dbReference>
<dbReference type="GO" id="GO:0030837">
    <property type="term" value="P:negative regulation of actin filament polymerization"/>
    <property type="evidence" value="ECO:0007669"/>
    <property type="project" value="InterPro"/>
</dbReference>
<dbReference type="AlphaFoldDB" id="A0A3Q3DE88"/>
<dbReference type="SMART" id="SM00248">
    <property type="entry name" value="ANK"/>
    <property type="match status" value="5"/>
</dbReference>